<keyword evidence="2" id="KW-1133">Transmembrane helix</keyword>
<feature type="region of interest" description="Disordered" evidence="1">
    <location>
        <begin position="258"/>
        <end position="368"/>
    </location>
</feature>
<evidence type="ECO:0000256" key="1">
    <source>
        <dbReference type="SAM" id="MobiDB-lite"/>
    </source>
</evidence>
<keyword evidence="4" id="KW-1185">Reference proteome</keyword>
<keyword evidence="2" id="KW-0472">Membrane</keyword>
<feature type="compositionally biased region" description="Low complexity" evidence="1">
    <location>
        <begin position="77"/>
        <end position="163"/>
    </location>
</feature>
<evidence type="ECO:0000313" key="3">
    <source>
        <dbReference type="EMBL" id="TFY75346.1"/>
    </source>
</evidence>
<dbReference type="EMBL" id="SFCI01001613">
    <property type="protein sequence ID" value="TFY75346.1"/>
    <property type="molecule type" value="Genomic_DNA"/>
</dbReference>
<comment type="caution">
    <text evidence="3">The sequence shown here is derived from an EMBL/GenBank/DDBJ whole genome shotgun (WGS) entry which is preliminary data.</text>
</comment>
<name>A0A4Y9ZKK6_9AGAM</name>
<evidence type="ECO:0000256" key="2">
    <source>
        <dbReference type="SAM" id="Phobius"/>
    </source>
</evidence>
<evidence type="ECO:0000313" key="4">
    <source>
        <dbReference type="Proteomes" id="UP000298061"/>
    </source>
</evidence>
<keyword evidence="2" id="KW-0812">Transmembrane</keyword>
<sequence>MNIHGYGDITKRQGLGGLVSDVFGGSDSNSNSGQASASVASTAQKASNPGLLGGFGGDLNSVFRGLTSNVVGGLTSALSPSTSGSLSPSSASPSSSLISSSSQSSPTTSASVSATSSTDISSGSSSLTSSLRSAPSSSLSSTSSSPSSSASSSFQTSSSAPSSITPPPTSPSPVVQTEGDSVFTVTSSVAASSPATSSSTSHAKSFLDNKPLEGGVFAVVGIIGLVIIVTLLTMTMRRRRRNKELEEAVSFAPTTDHYYDEEKANNGPSRISQSSSGSHSRGFGSESSHGSGAIRQTPLQPTYGNGDMMRGNTVRRMDTYGGGAGYGQPGMPPQGQAMPAYRNPNPGAAAEPGVNGMKRKLVEEEDYD</sequence>
<accession>A0A4Y9ZKK6</accession>
<reference evidence="3 4" key="1">
    <citation type="submission" date="2019-02" db="EMBL/GenBank/DDBJ databases">
        <title>Genome sequencing of the rare red list fungi Hericium alpestre (H. flagellum).</title>
        <authorList>
            <person name="Buettner E."/>
            <person name="Kellner H."/>
        </authorList>
    </citation>
    <scope>NUCLEOTIDE SEQUENCE [LARGE SCALE GENOMIC DNA]</scope>
    <source>
        <strain evidence="3 4">DSM 108284</strain>
    </source>
</reference>
<dbReference type="AlphaFoldDB" id="A0A4Y9ZKK6"/>
<feature type="transmembrane region" description="Helical" evidence="2">
    <location>
        <begin position="214"/>
        <end position="234"/>
    </location>
</feature>
<feature type="region of interest" description="Disordered" evidence="1">
    <location>
        <begin position="77"/>
        <end position="177"/>
    </location>
</feature>
<dbReference type="Proteomes" id="UP000298061">
    <property type="component" value="Unassembled WGS sequence"/>
</dbReference>
<gene>
    <name evidence="3" type="ORF">EWM64_g8666</name>
</gene>
<proteinExistence type="predicted"/>
<organism evidence="3 4">
    <name type="scientific">Hericium alpestre</name>
    <dbReference type="NCBI Taxonomy" id="135208"/>
    <lineage>
        <taxon>Eukaryota</taxon>
        <taxon>Fungi</taxon>
        <taxon>Dikarya</taxon>
        <taxon>Basidiomycota</taxon>
        <taxon>Agaricomycotina</taxon>
        <taxon>Agaricomycetes</taxon>
        <taxon>Russulales</taxon>
        <taxon>Hericiaceae</taxon>
        <taxon>Hericium</taxon>
    </lineage>
</organism>
<feature type="compositionally biased region" description="Low complexity" evidence="1">
    <location>
        <begin position="267"/>
        <end position="292"/>
    </location>
</feature>
<protein>
    <submittedName>
        <fullName evidence="3">Uncharacterized protein</fullName>
    </submittedName>
</protein>
<dbReference type="STRING" id="135208.A0A4Y9ZKK6"/>